<dbReference type="InterPro" id="IPR050832">
    <property type="entry name" value="Bact_Acetyltransf"/>
</dbReference>
<proteinExistence type="predicted"/>
<keyword evidence="5" id="KW-1185">Reference proteome</keyword>
<feature type="domain" description="N-acetyltransferase" evidence="3">
    <location>
        <begin position="4"/>
        <end position="155"/>
    </location>
</feature>
<reference evidence="4 5" key="1">
    <citation type="submission" date="2020-11" db="EMBL/GenBank/DDBJ databases">
        <title>Description of Pontivivens ytuae sp. nov. isolated from deep sea sediment of Mariana Trench.</title>
        <authorList>
            <person name="Wang Z."/>
            <person name="Sun Q.-L."/>
            <person name="Xu X.-D."/>
            <person name="Tang Y.-Z."/>
            <person name="Zhang J."/>
        </authorList>
    </citation>
    <scope>NUCLEOTIDE SEQUENCE [LARGE SCALE GENOMIC DNA]</scope>
    <source>
        <strain evidence="4 5">MT2928</strain>
    </source>
</reference>
<name>A0A7S9QDN5_9RHOB</name>
<organism evidence="4 5">
    <name type="scientific">Pontivivens ytuae</name>
    <dbReference type="NCBI Taxonomy" id="2789856"/>
    <lineage>
        <taxon>Bacteria</taxon>
        <taxon>Pseudomonadati</taxon>
        <taxon>Pseudomonadota</taxon>
        <taxon>Alphaproteobacteria</taxon>
        <taxon>Rhodobacterales</taxon>
        <taxon>Paracoccaceae</taxon>
        <taxon>Pontivivens</taxon>
    </lineage>
</organism>
<dbReference type="AlphaFoldDB" id="A0A7S9QDN5"/>
<evidence type="ECO:0000259" key="3">
    <source>
        <dbReference type="PROSITE" id="PS51186"/>
    </source>
</evidence>
<dbReference type="Gene3D" id="3.40.630.30">
    <property type="match status" value="1"/>
</dbReference>
<dbReference type="InterPro" id="IPR000182">
    <property type="entry name" value="GNAT_dom"/>
</dbReference>
<evidence type="ECO:0000313" key="5">
    <source>
        <dbReference type="Proteomes" id="UP000594800"/>
    </source>
</evidence>
<evidence type="ECO:0000256" key="1">
    <source>
        <dbReference type="ARBA" id="ARBA00022679"/>
    </source>
</evidence>
<dbReference type="SUPFAM" id="SSF55729">
    <property type="entry name" value="Acyl-CoA N-acyltransferases (Nat)"/>
    <property type="match status" value="1"/>
</dbReference>
<keyword evidence="1 4" id="KW-0808">Transferase</keyword>
<evidence type="ECO:0000313" key="4">
    <source>
        <dbReference type="EMBL" id="QPH55178.1"/>
    </source>
</evidence>
<dbReference type="Proteomes" id="UP000594800">
    <property type="component" value="Chromosome"/>
</dbReference>
<dbReference type="EMBL" id="CP064942">
    <property type="protein sequence ID" value="QPH55178.1"/>
    <property type="molecule type" value="Genomic_DNA"/>
</dbReference>
<accession>A0A7S9QDN5</accession>
<protein>
    <submittedName>
        <fullName evidence="4">GNAT family N-acetyltransferase</fullName>
    </submittedName>
</protein>
<dbReference type="InterPro" id="IPR016181">
    <property type="entry name" value="Acyl_CoA_acyltransferase"/>
</dbReference>
<dbReference type="KEGG" id="poz:I0K15_05410"/>
<dbReference type="CDD" id="cd04301">
    <property type="entry name" value="NAT_SF"/>
    <property type="match status" value="1"/>
</dbReference>
<gene>
    <name evidence="4" type="ORF">I0K15_05410</name>
</gene>
<dbReference type="PROSITE" id="PS51186">
    <property type="entry name" value="GNAT"/>
    <property type="match status" value="1"/>
</dbReference>
<dbReference type="PANTHER" id="PTHR43877">
    <property type="entry name" value="AMINOALKYLPHOSPHONATE N-ACETYLTRANSFERASE-RELATED-RELATED"/>
    <property type="match status" value="1"/>
</dbReference>
<keyword evidence="2" id="KW-0012">Acyltransferase</keyword>
<sequence>MTSTDIRPARAEDAVRIREIAAGTEMFRPDELDWFGAMIATQLAEPGEAIWRVAGPGPDGAAYAEPEPMAEGIWNMRFIGVAPAARRTGLARALIGEIEAAVRAAGARMLIIETSSEPAFVPARTLYLSLAYEEEARLRDWYGPNDAKVVFRKLF</sequence>
<dbReference type="GO" id="GO:0016747">
    <property type="term" value="F:acyltransferase activity, transferring groups other than amino-acyl groups"/>
    <property type="evidence" value="ECO:0007669"/>
    <property type="project" value="InterPro"/>
</dbReference>
<evidence type="ECO:0000256" key="2">
    <source>
        <dbReference type="ARBA" id="ARBA00023315"/>
    </source>
</evidence>
<dbReference type="Pfam" id="PF00583">
    <property type="entry name" value="Acetyltransf_1"/>
    <property type="match status" value="1"/>
</dbReference>
<dbReference type="RefSeq" id="WP_196104377.1">
    <property type="nucleotide sequence ID" value="NZ_CP064942.1"/>
</dbReference>